<keyword evidence="3" id="KW-1185">Reference proteome</keyword>
<comment type="caution">
    <text evidence="2">The sequence shown here is derived from an EMBL/GenBank/DDBJ whole genome shotgun (WGS) entry which is preliminary data.</text>
</comment>
<organism evidence="2 3">
    <name type="scientific">Prorocentrum cordatum</name>
    <dbReference type="NCBI Taxonomy" id="2364126"/>
    <lineage>
        <taxon>Eukaryota</taxon>
        <taxon>Sar</taxon>
        <taxon>Alveolata</taxon>
        <taxon>Dinophyceae</taxon>
        <taxon>Prorocentrales</taxon>
        <taxon>Prorocentraceae</taxon>
        <taxon>Prorocentrum</taxon>
    </lineage>
</organism>
<dbReference type="Proteomes" id="UP001189429">
    <property type="component" value="Unassembled WGS sequence"/>
</dbReference>
<sequence>MAEVLTEALRGEAEDRMLGLAGGAAAPVTCGCDLRTWRSSSARAAAASVRLLRALDAVRGDAAGIFAAARSEDAAMACPVSFKDLAGGDPRGGAIQDFSAVTLAYHLVQEQLDMAQQSTTRDSDEHGADACVPGALAICLACIVVVIERRMWHWAAGLYQIAQALLLGTAECAGPFAGPANGTVQGATWEPLAVWQRDPSAFLVDIMAPFVESDLWWRGRQPVEDPLAHAQNESLSRCAGLSDGRQECEADDPTGEGVVQRGPSDAPLTQVLGVGLMKAGSTLVLQSLRAATGLPSGMDCTAPGALWSVERRRAPLSRALAACSEEVFKWELAKDPLLTPLANRLALAWPAVSRAGEGLRLFAVLAGQLAEPRPLHPGEAALPGRRAARPKVLRLRRRRRAALGADRRRVPALPRALRAGALRGLLCRPGRGGGAAARAAGARTPLDPRGRRAGAARVGRAVPGGAGRAQRGGDAATDFGPGLFRRLAWAVAQRAVLLGYGRPAEAGGEPEDPVDMPALPGRACGA</sequence>
<accession>A0ABN9X049</accession>
<gene>
    <name evidence="2" type="ORF">PCOR1329_LOCUS72230</name>
</gene>
<reference evidence="2" key="1">
    <citation type="submission" date="2023-10" db="EMBL/GenBank/DDBJ databases">
        <authorList>
            <person name="Chen Y."/>
            <person name="Shah S."/>
            <person name="Dougan E. K."/>
            <person name="Thang M."/>
            <person name="Chan C."/>
        </authorList>
    </citation>
    <scope>NUCLEOTIDE SEQUENCE [LARGE SCALE GENOMIC DNA]</scope>
</reference>
<feature type="region of interest" description="Disordered" evidence="1">
    <location>
        <begin position="503"/>
        <end position="526"/>
    </location>
</feature>
<dbReference type="EMBL" id="CAUYUJ010019638">
    <property type="protein sequence ID" value="CAK0892609.1"/>
    <property type="molecule type" value="Genomic_DNA"/>
</dbReference>
<evidence type="ECO:0000313" key="3">
    <source>
        <dbReference type="Proteomes" id="UP001189429"/>
    </source>
</evidence>
<evidence type="ECO:0000256" key="1">
    <source>
        <dbReference type="SAM" id="MobiDB-lite"/>
    </source>
</evidence>
<protein>
    <submittedName>
        <fullName evidence="2">Uncharacterized protein</fullName>
    </submittedName>
</protein>
<feature type="region of interest" description="Disordered" evidence="1">
    <location>
        <begin position="242"/>
        <end position="264"/>
    </location>
</feature>
<evidence type="ECO:0000313" key="2">
    <source>
        <dbReference type="EMBL" id="CAK0892609.1"/>
    </source>
</evidence>
<feature type="region of interest" description="Disordered" evidence="1">
    <location>
        <begin position="436"/>
        <end position="474"/>
    </location>
</feature>
<proteinExistence type="predicted"/>
<name>A0ABN9X049_9DINO</name>